<reference evidence="2" key="1">
    <citation type="journal article" date="2023" name="Mol. Ecol. Resour.">
        <title>Chromosome-level genome assembly of a triploid poplar Populus alba 'Berolinensis'.</title>
        <authorList>
            <person name="Chen S."/>
            <person name="Yu Y."/>
            <person name="Wang X."/>
            <person name="Wang S."/>
            <person name="Zhang T."/>
            <person name="Zhou Y."/>
            <person name="He R."/>
            <person name="Meng N."/>
            <person name="Wang Y."/>
            <person name="Liu W."/>
            <person name="Liu Z."/>
            <person name="Liu J."/>
            <person name="Guo Q."/>
            <person name="Huang H."/>
            <person name="Sederoff R.R."/>
            <person name="Wang G."/>
            <person name="Qu G."/>
            <person name="Chen S."/>
        </authorList>
    </citation>
    <scope>NUCLEOTIDE SEQUENCE</scope>
    <source>
        <strain evidence="2">SC-2020</strain>
    </source>
</reference>
<feature type="compositionally biased region" description="Polar residues" evidence="1">
    <location>
        <begin position="35"/>
        <end position="44"/>
    </location>
</feature>
<organism evidence="2 3">
    <name type="scientific">Populus alba x Populus x berolinensis</name>
    <dbReference type="NCBI Taxonomy" id="444605"/>
    <lineage>
        <taxon>Eukaryota</taxon>
        <taxon>Viridiplantae</taxon>
        <taxon>Streptophyta</taxon>
        <taxon>Embryophyta</taxon>
        <taxon>Tracheophyta</taxon>
        <taxon>Spermatophyta</taxon>
        <taxon>Magnoliopsida</taxon>
        <taxon>eudicotyledons</taxon>
        <taxon>Gunneridae</taxon>
        <taxon>Pentapetalae</taxon>
        <taxon>rosids</taxon>
        <taxon>fabids</taxon>
        <taxon>Malpighiales</taxon>
        <taxon>Salicaceae</taxon>
        <taxon>Saliceae</taxon>
        <taxon>Populus</taxon>
    </lineage>
</organism>
<evidence type="ECO:0000313" key="2">
    <source>
        <dbReference type="EMBL" id="KAJ6970927.1"/>
    </source>
</evidence>
<dbReference type="EMBL" id="JAQIZT010000015">
    <property type="protein sequence ID" value="KAJ6970927.1"/>
    <property type="molecule type" value="Genomic_DNA"/>
</dbReference>
<dbReference type="Proteomes" id="UP001164929">
    <property type="component" value="Chromosome 15"/>
</dbReference>
<gene>
    <name evidence="2" type="ORF">NC653_035258</name>
</gene>
<evidence type="ECO:0000313" key="3">
    <source>
        <dbReference type="Proteomes" id="UP001164929"/>
    </source>
</evidence>
<feature type="compositionally biased region" description="Basic and acidic residues" evidence="1">
    <location>
        <begin position="1"/>
        <end position="17"/>
    </location>
</feature>
<evidence type="ECO:0000256" key="1">
    <source>
        <dbReference type="SAM" id="MobiDB-lite"/>
    </source>
</evidence>
<proteinExistence type="predicted"/>
<protein>
    <submittedName>
        <fullName evidence="2">Uncharacterized protein</fullName>
    </submittedName>
</protein>
<keyword evidence="3" id="KW-1185">Reference proteome</keyword>
<accession>A0AAD6PX20</accession>
<feature type="region of interest" description="Disordered" evidence="1">
    <location>
        <begin position="1"/>
        <end position="45"/>
    </location>
</feature>
<sequence length="56" mass="6171">MRDVLKDKRFSKSEAEFSTRGGPKISQKRRVSSPPADTTVNPSGLCNKPIVKVQVV</sequence>
<comment type="caution">
    <text evidence="2">The sequence shown here is derived from an EMBL/GenBank/DDBJ whole genome shotgun (WGS) entry which is preliminary data.</text>
</comment>
<name>A0AAD6PX20_9ROSI</name>
<dbReference type="AlphaFoldDB" id="A0AAD6PX20"/>